<dbReference type="AlphaFoldDB" id="G5JK25"/>
<name>G5JK25_9STAP</name>
<keyword evidence="3" id="KW-1185">Reference proteome</keyword>
<protein>
    <submittedName>
        <fullName evidence="2">Uncharacterized protein</fullName>
    </submittedName>
</protein>
<evidence type="ECO:0000313" key="3">
    <source>
        <dbReference type="Proteomes" id="UP000005413"/>
    </source>
</evidence>
<comment type="caution">
    <text evidence="2">The sequence shown here is derived from an EMBL/GenBank/DDBJ whole genome shotgun (WGS) entry which is preliminary data.</text>
</comment>
<dbReference type="Proteomes" id="UP000005413">
    <property type="component" value="Unassembled WGS sequence"/>
</dbReference>
<organism evidence="2 3">
    <name type="scientific">Staphylococcus simiae CCM 7213 = CCUG 51256</name>
    <dbReference type="NCBI Taxonomy" id="911238"/>
    <lineage>
        <taxon>Bacteria</taxon>
        <taxon>Bacillati</taxon>
        <taxon>Bacillota</taxon>
        <taxon>Bacilli</taxon>
        <taxon>Bacillales</taxon>
        <taxon>Staphylococcaceae</taxon>
        <taxon>Staphylococcus</taxon>
    </lineage>
</organism>
<feature type="transmembrane region" description="Helical" evidence="1">
    <location>
        <begin position="7"/>
        <end position="23"/>
    </location>
</feature>
<sequence length="86" mass="9938">MLQIRRIFGLIIILLCLVLILPIKEFKPLVTLQGEVKDYIDIHINKEISSSENKLDTPKKQEFAFNNVQMNSSKNQVEKNLGKAKR</sequence>
<accession>G5JK25</accession>
<reference evidence="2 3" key="1">
    <citation type="journal article" date="2012" name="BMC Genomics">
        <title>Comparative genomic analysis of the genus Staphylococcus including Staphylococcus aureus and its newly described sister species Staphylococcus simiae.</title>
        <authorList>
            <person name="Suzuki H."/>
            <person name="Lefebure T."/>
            <person name="Pavinski Bitar P."/>
            <person name="Stanhope M.J."/>
        </authorList>
    </citation>
    <scope>NUCLEOTIDE SEQUENCE [LARGE SCALE GENOMIC DNA]</scope>
    <source>
        <strain evidence="2 3">CCM 7213</strain>
    </source>
</reference>
<evidence type="ECO:0000256" key="1">
    <source>
        <dbReference type="SAM" id="Phobius"/>
    </source>
</evidence>
<dbReference type="EMBL" id="AEUN01000466">
    <property type="protein sequence ID" value="EHJ07466.1"/>
    <property type="molecule type" value="Genomic_DNA"/>
</dbReference>
<keyword evidence="1" id="KW-0472">Membrane</keyword>
<keyword evidence="1" id="KW-1133">Transmembrane helix</keyword>
<keyword evidence="1" id="KW-0812">Transmembrane</keyword>
<proteinExistence type="predicted"/>
<feature type="non-terminal residue" evidence="2">
    <location>
        <position position="86"/>
    </location>
</feature>
<evidence type="ECO:0000313" key="2">
    <source>
        <dbReference type="EMBL" id="EHJ07466.1"/>
    </source>
</evidence>
<gene>
    <name evidence="2" type="ORF">SS7213T_09182</name>
</gene>